<keyword evidence="5" id="KW-1185">Reference proteome</keyword>
<evidence type="ECO:0000313" key="4">
    <source>
        <dbReference type="EnsemblPlants" id="AES79483"/>
    </source>
</evidence>
<reference evidence="2 5" key="1">
    <citation type="journal article" date="2011" name="Nature">
        <title>The Medicago genome provides insight into the evolution of rhizobial symbioses.</title>
        <authorList>
            <person name="Young N.D."/>
            <person name="Debelle F."/>
            <person name="Oldroyd G.E."/>
            <person name="Geurts R."/>
            <person name="Cannon S.B."/>
            <person name="Udvardi M.K."/>
            <person name="Benedito V.A."/>
            <person name="Mayer K.F."/>
            <person name="Gouzy J."/>
            <person name="Schoof H."/>
            <person name="Van de Peer Y."/>
            <person name="Proost S."/>
            <person name="Cook D.R."/>
            <person name="Meyers B.C."/>
            <person name="Spannagl M."/>
            <person name="Cheung F."/>
            <person name="De Mita S."/>
            <person name="Krishnakumar V."/>
            <person name="Gundlach H."/>
            <person name="Zhou S."/>
            <person name="Mudge J."/>
            <person name="Bharti A.K."/>
            <person name="Murray J.D."/>
            <person name="Naoumkina M.A."/>
            <person name="Rosen B."/>
            <person name="Silverstein K.A."/>
            <person name="Tang H."/>
            <person name="Rombauts S."/>
            <person name="Zhao P.X."/>
            <person name="Zhou P."/>
            <person name="Barbe V."/>
            <person name="Bardou P."/>
            <person name="Bechner M."/>
            <person name="Bellec A."/>
            <person name="Berger A."/>
            <person name="Berges H."/>
            <person name="Bidwell S."/>
            <person name="Bisseling T."/>
            <person name="Choisne N."/>
            <person name="Couloux A."/>
            <person name="Denny R."/>
            <person name="Deshpande S."/>
            <person name="Dai X."/>
            <person name="Doyle J.J."/>
            <person name="Dudez A.M."/>
            <person name="Farmer A.D."/>
            <person name="Fouteau S."/>
            <person name="Franken C."/>
            <person name="Gibelin C."/>
            <person name="Gish J."/>
            <person name="Goldstein S."/>
            <person name="Gonzalez A.J."/>
            <person name="Green P.J."/>
            <person name="Hallab A."/>
            <person name="Hartog M."/>
            <person name="Hua A."/>
            <person name="Humphray S.J."/>
            <person name="Jeong D.H."/>
            <person name="Jing Y."/>
            <person name="Jocker A."/>
            <person name="Kenton S.M."/>
            <person name="Kim D.J."/>
            <person name="Klee K."/>
            <person name="Lai H."/>
            <person name="Lang C."/>
            <person name="Lin S."/>
            <person name="Macmil S.L."/>
            <person name="Magdelenat G."/>
            <person name="Matthews L."/>
            <person name="McCorrison J."/>
            <person name="Monaghan E.L."/>
            <person name="Mun J.H."/>
            <person name="Najar F.Z."/>
            <person name="Nicholson C."/>
            <person name="Noirot C."/>
            <person name="O'Bleness M."/>
            <person name="Paule C.R."/>
            <person name="Poulain J."/>
            <person name="Prion F."/>
            <person name="Qin B."/>
            <person name="Qu C."/>
            <person name="Retzel E.F."/>
            <person name="Riddle C."/>
            <person name="Sallet E."/>
            <person name="Samain S."/>
            <person name="Samson N."/>
            <person name="Sanders I."/>
            <person name="Saurat O."/>
            <person name="Scarpelli C."/>
            <person name="Schiex T."/>
            <person name="Segurens B."/>
            <person name="Severin A.J."/>
            <person name="Sherrier D.J."/>
            <person name="Shi R."/>
            <person name="Sims S."/>
            <person name="Singer S.R."/>
            <person name="Sinharoy S."/>
            <person name="Sterck L."/>
            <person name="Viollet A."/>
            <person name="Wang B.B."/>
            <person name="Wang K."/>
            <person name="Wang M."/>
            <person name="Wang X."/>
            <person name="Warfsmann J."/>
            <person name="Weissenbach J."/>
            <person name="White D.D."/>
            <person name="White J.D."/>
            <person name="Wiley G.B."/>
            <person name="Wincker P."/>
            <person name="Xing Y."/>
            <person name="Yang L."/>
            <person name="Yao Z."/>
            <person name="Ying F."/>
            <person name="Zhai J."/>
            <person name="Zhou L."/>
            <person name="Zuber A."/>
            <person name="Denarie J."/>
            <person name="Dixon R.A."/>
            <person name="May G.D."/>
            <person name="Schwartz D.C."/>
            <person name="Rogers J."/>
            <person name="Quetier F."/>
            <person name="Town C.D."/>
            <person name="Roe B.A."/>
        </authorList>
    </citation>
    <scope>NUCLEOTIDE SEQUENCE [LARGE SCALE GENOMIC DNA]</scope>
    <source>
        <strain evidence="2">A17</strain>
        <strain evidence="4 5">cv. Jemalong A17</strain>
    </source>
</reference>
<dbReference type="EMBL" id="CM001223">
    <property type="protein sequence ID" value="AES79483.1"/>
    <property type="molecule type" value="Genomic_DNA"/>
</dbReference>
<dbReference type="HOGENOM" id="CLU_1789810_0_0_1"/>
<accession>G7KRE1</accession>
<dbReference type="OrthoDB" id="10392254at2759"/>
<gene>
    <name evidence="4" type="primary">11410640</name>
    <name evidence="2" type="ordered locus">MTR_7g067950</name>
    <name evidence="3" type="ORF">MtrunA17_Chr7g0242081</name>
</gene>
<evidence type="ECO:0000313" key="5">
    <source>
        <dbReference type="Proteomes" id="UP000002051"/>
    </source>
</evidence>
<feature type="compositionally biased region" description="Basic and acidic residues" evidence="1">
    <location>
        <begin position="9"/>
        <end position="20"/>
    </location>
</feature>
<dbReference type="KEGG" id="mtr:11410640"/>
<organism evidence="2 5">
    <name type="scientific">Medicago truncatula</name>
    <name type="common">Barrel medic</name>
    <name type="synonym">Medicago tribuloides</name>
    <dbReference type="NCBI Taxonomy" id="3880"/>
    <lineage>
        <taxon>Eukaryota</taxon>
        <taxon>Viridiplantae</taxon>
        <taxon>Streptophyta</taxon>
        <taxon>Embryophyta</taxon>
        <taxon>Tracheophyta</taxon>
        <taxon>Spermatophyta</taxon>
        <taxon>Magnoliopsida</taxon>
        <taxon>eudicotyledons</taxon>
        <taxon>Gunneridae</taxon>
        <taxon>Pentapetalae</taxon>
        <taxon>rosids</taxon>
        <taxon>fabids</taxon>
        <taxon>Fabales</taxon>
        <taxon>Fabaceae</taxon>
        <taxon>Papilionoideae</taxon>
        <taxon>50 kb inversion clade</taxon>
        <taxon>NPAAA clade</taxon>
        <taxon>Hologalegina</taxon>
        <taxon>IRL clade</taxon>
        <taxon>Trifolieae</taxon>
        <taxon>Medicago</taxon>
    </lineage>
</organism>
<evidence type="ECO:0000313" key="3">
    <source>
        <dbReference type="EMBL" id="RHN46427.1"/>
    </source>
</evidence>
<evidence type="ECO:0000313" key="2">
    <source>
        <dbReference type="EMBL" id="AES79483.1"/>
    </source>
</evidence>
<dbReference type="Proteomes" id="UP000265566">
    <property type="component" value="Chromosome 7"/>
</dbReference>
<protein>
    <submittedName>
        <fullName evidence="2 4">Uncharacterized protein</fullName>
    </submittedName>
</protein>
<dbReference type="PaxDb" id="3880-AES79483"/>
<reference evidence="4" key="3">
    <citation type="submission" date="2015-04" db="UniProtKB">
        <authorList>
            <consortium name="EnsemblPlants"/>
        </authorList>
    </citation>
    <scope>IDENTIFICATION</scope>
    <source>
        <strain evidence="4">cv. Jemalong A17</strain>
    </source>
</reference>
<sequence>MGCENNGKGGHENKKRKFDEMENSTIYNEMHKSESSPSTPKSPHGEGGSKISCVTDLGSTAKALNYDSSKRNVALRVNLEVKDGEYNLKLTSVPIENTKTENAHTSAMLMSQGELLRKLGEKLLSQLGLSYESEIYRSLNLPLPN</sequence>
<feature type="region of interest" description="Disordered" evidence="1">
    <location>
        <begin position="1"/>
        <end position="53"/>
    </location>
</feature>
<reference evidence="3" key="5">
    <citation type="journal article" date="2018" name="Nat. Plants">
        <title>Whole-genome landscape of Medicago truncatula symbiotic genes.</title>
        <authorList>
            <person name="Pecrix Y."/>
            <person name="Gamas P."/>
            <person name="Carrere S."/>
        </authorList>
    </citation>
    <scope>NUCLEOTIDE SEQUENCE</scope>
    <source>
        <tissue evidence="3">Leaves</tissue>
    </source>
</reference>
<dbReference type="EMBL" id="PSQE01000007">
    <property type="protein sequence ID" value="RHN46427.1"/>
    <property type="molecule type" value="Genomic_DNA"/>
</dbReference>
<reference evidence="6" key="4">
    <citation type="journal article" date="2018" name="Nat. Plants">
        <title>Whole-genome landscape of Medicago truncatula symbiotic genes.</title>
        <authorList>
            <person name="Pecrix Y."/>
            <person name="Staton S.E."/>
            <person name="Sallet E."/>
            <person name="Lelandais-Briere C."/>
            <person name="Moreau S."/>
            <person name="Carrere S."/>
            <person name="Blein T."/>
            <person name="Jardinaud M.F."/>
            <person name="Latrasse D."/>
            <person name="Zouine M."/>
            <person name="Zahm M."/>
            <person name="Kreplak J."/>
            <person name="Mayjonade B."/>
            <person name="Satge C."/>
            <person name="Perez M."/>
            <person name="Cauet S."/>
            <person name="Marande W."/>
            <person name="Chantry-Darmon C."/>
            <person name="Lopez-Roques C."/>
            <person name="Bouchez O."/>
            <person name="Berard A."/>
            <person name="Debelle F."/>
            <person name="Munos S."/>
            <person name="Bendahmane A."/>
            <person name="Berges H."/>
            <person name="Niebel A."/>
            <person name="Buitink J."/>
            <person name="Frugier F."/>
            <person name="Benhamed M."/>
            <person name="Crespi M."/>
            <person name="Gouzy J."/>
            <person name="Gamas P."/>
        </authorList>
    </citation>
    <scope>NUCLEOTIDE SEQUENCE [LARGE SCALE GENOMIC DNA]</scope>
    <source>
        <strain evidence="6">cv. Jemalong A17</strain>
    </source>
</reference>
<name>G7KRE1_MEDTR</name>
<dbReference type="AlphaFoldDB" id="G7KRE1"/>
<reference evidence="2 5" key="2">
    <citation type="journal article" date="2014" name="BMC Genomics">
        <title>An improved genome release (version Mt4.0) for the model legume Medicago truncatula.</title>
        <authorList>
            <person name="Tang H."/>
            <person name="Krishnakumar V."/>
            <person name="Bidwell S."/>
            <person name="Rosen B."/>
            <person name="Chan A."/>
            <person name="Zhou S."/>
            <person name="Gentzbittel L."/>
            <person name="Childs K.L."/>
            <person name="Yandell M."/>
            <person name="Gundlach H."/>
            <person name="Mayer K.F."/>
            <person name="Schwartz D.C."/>
            <person name="Town C.D."/>
        </authorList>
    </citation>
    <scope>GENOME REANNOTATION</scope>
    <source>
        <strain evidence="4 5">cv. Jemalong A17</strain>
    </source>
</reference>
<evidence type="ECO:0000256" key="1">
    <source>
        <dbReference type="SAM" id="MobiDB-lite"/>
    </source>
</evidence>
<dbReference type="Proteomes" id="UP000002051">
    <property type="component" value="Unassembled WGS sequence"/>
</dbReference>
<dbReference type="Gramene" id="rna40911">
    <property type="protein sequence ID" value="RHN46427.1"/>
    <property type="gene ID" value="gene40911"/>
</dbReference>
<evidence type="ECO:0000313" key="6">
    <source>
        <dbReference type="Proteomes" id="UP000265566"/>
    </source>
</evidence>
<proteinExistence type="predicted"/>
<dbReference type="EnsemblPlants" id="AES79483">
    <property type="protein sequence ID" value="AES79483"/>
    <property type="gene ID" value="MTR_7g067950"/>
</dbReference>